<proteinExistence type="predicted"/>
<accession>A0A975G6S3</accession>
<dbReference type="Gene3D" id="3.10.180.10">
    <property type="entry name" value="2,3-Dihydroxybiphenyl 1,2-Dioxygenase, domain 1"/>
    <property type="match status" value="1"/>
</dbReference>
<dbReference type="PIRSF" id="PIRSF021700">
    <property type="entry name" value="3_dmu_93_MTrfase"/>
    <property type="match status" value="1"/>
</dbReference>
<dbReference type="PANTHER" id="PTHR33990">
    <property type="entry name" value="PROTEIN YJDN-RELATED"/>
    <property type="match status" value="1"/>
</dbReference>
<dbReference type="InterPro" id="IPR028973">
    <property type="entry name" value="PhnB-like"/>
</dbReference>
<feature type="domain" description="PhnB-like" evidence="1">
    <location>
        <begin position="4"/>
        <end position="123"/>
    </location>
</feature>
<name>A0A975G6S3_9BACT</name>
<dbReference type="SUPFAM" id="SSF54593">
    <property type="entry name" value="Glyoxalase/Bleomycin resistance protein/Dihydroxybiphenyl dioxygenase"/>
    <property type="match status" value="1"/>
</dbReference>
<dbReference type="Proteomes" id="UP000676169">
    <property type="component" value="Chromosome"/>
</dbReference>
<evidence type="ECO:0000313" key="3">
    <source>
        <dbReference type="Proteomes" id="UP000676169"/>
    </source>
</evidence>
<dbReference type="KEGG" id="lamb:KBB96_16075"/>
<organism evidence="2 3">
    <name type="scientific">Luteolibacter ambystomatis</name>
    <dbReference type="NCBI Taxonomy" id="2824561"/>
    <lineage>
        <taxon>Bacteria</taxon>
        <taxon>Pseudomonadati</taxon>
        <taxon>Verrucomicrobiota</taxon>
        <taxon>Verrucomicrobiia</taxon>
        <taxon>Verrucomicrobiales</taxon>
        <taxon>Verrucomicrobiaceae</taxon>
        <taxon>Luteolibacter</taxon>
    </lineage>
</organism>
<dbReference type="PANTHER" id="PTHR33990:SF2">
    <property type="entry name" value="PHNB-LIKE DOMAIN-CONTAINING PROTEIN"/>
    <property type="match status" value="1"/>
</dbReference>
<sequence>MKSKISPFLWFDTQAEEAANFYVGIFPNSKINVVTRYPDAGKEHHGKEAGSVMVVSFELDGQTFSALNGGPMFQFSCAVSFVVECETQEEIDHYWEKLGAGGDPSARQCGWLADQFGLSWQIVPKILPDLVADAGSPGAQRAMGAMMQMKRLDIAALQKAYDG</sequence>
<dbReference type="InterPro" id="IPR029068">
    <property type="entry name" value="Glyas_Bleomycin-R_OHBP_Dase"/>
</dbReference>
<protein>
    <submittedName>
        <fullName evidence="2">VOC family protein</fullName>
    </submittedName>
</protein>
<dbReference type="RefSeq" id="WP_211630514.1">
    <property type="nucleotide sequence ID" value="NZ_CP073100.1"/>
</dbReference>
<evidence type="ECO:0000313" key="2">
    <source>
        <dbReference type="EMBL" id="QUE50374.1"/>
    </source>
</evidence>
<gene>
    <name evidence="2" type="ORF">KBB96_16075</name>
</gene>
<reference evidence="2" key="1">
    <citation type="submission" date="2021-04" db="EMBL/GenBank/DDBJ databases">
        <title>Luteolibacter sp. 32A isolated from the skin of an Anderson's salamander (Ambystoma andersonii).</title>
        <authorList>
            <person name="Spergser J."/>
            <person name="Busse H.-J."/>
        </authorList>
    </citation>
    <scope>NUCLEOTIDE SEQUENCE</scope>
    <source>
        <strain evidence="2">32A</strain>
    </source>
</reference>
<dbReference type="EMBL" id="CP073100">
    <property type="protein sequence ID" value="QUE50374.1"/>
    <property type="molecule type" value="Genomic_DNA"/>
</dbReference>
<keyword evidence="3" id="KW-1185">Reference proteome</keyword>
<dbReference type="InterPro" id="IPR009725">
    <property type="entry name" value="3_dmu_93_MTrfase"/>
</dbReference>
<evidence type="ECO:0000259" key="1">
    <source>
        <dbReference type="Pfam" id="PF06983"/>
    </source>
</evidence>
<dbReference type="CDD" id="cd06588">
    <property type="entry name" value="PhnB_like"/>
    <property type="match status" value="1"/>
</dbReference>
<dbReference type="Pfam" id="PF06983">
    <property type="entry name" value="3-dmu-9_3-mt"/>
    <property type="match status" value="1"/>
</dbReference>
<dbReference type="AlphaFoldDB" id="A0A975G6S3"/>